<evidence type="ECO:0000256" key="1">
    <source>
        <dbReference type="SAM" id="SignalP"/>
    </source>
</evidence>
<evidence type="ECO:0008006" key="4">
    <source>
        <dbReference type="Google" id="ProtNLM"/>
    </source>
</evidence>
<comment type="caution">
    <text evidence="2">The sequence shown here is derived from an EMBL/GenBank/DDBJ whole genome shotgun (WGS) entry which is preliminary data.</text>
</comment>
<protein>
    <recommendedName>
        <fullName evidence="4">WGxxGxxG-CTERM domain-containing protein</fullName>
    </recommendedName>
</protein>
<organism evidence="2 3">
    <name type="scientific">Cohnella endophytica</name>
    <dbReference type="NCBI Taxonomy" id="2419778"/>
    <lineage>
        <taxon>Bacteria</taxon>
        <taxon>Bacillati</taxon>
        <taxon>Bacillota</taxon>
        <taxon>Bacilli</taxon>
        <taxon>Bacillales</taxon>
        <taxon>Paenibacillaceae</taxon>
        <taxon>Cohnella</taxon>
    </lineage>
</organism>
<dbReference type="EMBL" id="RBZM01000005">
    <property type="protein sequence ID" value="RKP54386.1"/>
    <property type="molecule type" value="Genomic_DNA"/>
</dbReference>
<dbReference type="Proteomes" id="UP000282076">
    <property type="component" value="Unassembled WGS sequence"/>
</dbReference>
<accession>A0A494Y3A3</accession>
<feature type="chain" id="PRO_5038786438" description="WGxxGxxG-CTERM domain-containing protein" evidence="1">
    <location>
        <begin position="19"/>
        <end position="203"/>
    </location>
</feature>
<dbReference type="NCBIfam" id="NF041742">
    <property type="entry name" value="WGxxGxxG_fam"/>
    <property type="match status" value="1"/>
</dbReference>
<proteinExistence type="predicted"/>
<name>A0A494Y3A3_9BACL</name>
<keyword evidence="3" id="KW-1185">Reference proteome</keyword>
<gene>
    <name evidence="2" type="ORF">D7Z26_13610</name>
</gene>
<dbReference type="NCBIfam" id="NF038039">
    <property type="entry name" value="WGxxGxxG-CTERM"/>
    <property type="match status" value="1"/>
</dbReference>
<reference evidence="2 3" key="1">
    <citation type="submission" date="2018-10" db="EMBL/GenBank/DDBJ databases">
        <title>Cohnella sp. M2MS4P-1, whole genome shotgun sequence.</title>
        <authorList>
            <person name="Tuo L."/>
        </authorList>
    </citation>
    <scope>NUCLEOTIDE SEQUENCE [LARGE SCALE GENOMIC DNA]</scope>
    <source>
        <strain evidence="2 3">M2MS4P-1</strain>
    </source>
</reference>
<evidence type="ECO:0000313" key="3">
    <source>
        <dbReference type="Proteomes" id="UP000282076"/>
    </source>
</evidence>
<dbReference type="AlphaFoldDB" id="A0A494Y3A3"/>
<dbReference type="RefSeq" id="WP_120977491.1">
    <property type="nucleotide sequence ID" value="NZ_RBZM01000005.1"/>
</dbReference>
<sequence>MKKLLSSLTLLSALSLTAAVPSFAEHSSGHATDKSLDGTIKTPAPTSLTIKEMTSGRHGVHGNGYYDNTTGGPTGSLYGTNAMNQGTRIFGVDNRNGITGTTGTTGTTGHYGTYGTTGHYGDYGTGYNSRNYSNGNYGSYDSTRMNTYRPYSTYNTNNLTPRAKSTVRAMSTTTKRSFNWGWLGLLGLFGLAGMRSRSRDEVR</sequence>
<keyword evidence="1" id="KW-0732">Signal</keyword>
<evidence type="ECO:0000313" key="2">
    <source>
        <dbReference type="EMBL" id="RKP54386.1"/>
    </source>
</evidence>
<feature type="signal peptide" evidence="1">
    <location>
        <begin position="1"/>
        <end position="18"/>
    </location>
</feature>